<sequence>MASIDVISVPILALVEPQKLPSNGPNPASGSKNEKFAEQPLEVPITDSNSDTVLVDYEENDPENPLNWSSTRK</sequence>
<feature type="region of interest" description="Disordered" evidence="1">
    <location>
        <begin position="17"/>
        <end position="73"/>
    </location>
</feature>
<proteinExistence type="predicted"/>
<evidence type="ECO:0000313" key="2">
    <source>
        <dbReference type="EMBL" id="TGO81235.1"/>
    </source>
</evidence>
<dbReference type="EMBL" id="PQXO01001249">
    <property type="protein sequence ID" value="TGO81235.1"/>
    <property type="molecule type" value="Genomic_DNA"/>
</dbReference>
<organism evidence="2 3">
    <name type="scientific">Botrytis porri</name>
    <dbReference type="NCBI Taxonomy" id="87229"/>
    <lineage>
        <taxon>Eukaryota</taxon>
        <taxon>Fungi</taxon>
        <taxon>Dikarya</taxon>
        <taxon>Ascomycota</taxon>
        <taxon>Pezizomycotina</taxon>
        <taxon>Leotiomycetes</taxon>
        <taxon>Helotiales</taxon>
        <taxon>Sclerotiniaceae</taxon>
        <taxon>Botrytis</taxon>
    </lineage>
</organism>
<accession>A0A4Z1K5P1</accession>
<protein>
    <submittedName>
        <fullName evidence="2">Uncharacterized protein</fullName>
    </submittedName>
</protein>
<evidence type="ECO:0000256" key="1">
    <source>
        <dbReference type="SAM" id="MobiDB-lite"/>
    </source>
</evidence>
<dbReference type="Proteomes" id="UP000297280">
    <property type="component" value="Unassembled WGS sequence"/>
</dbReference>
<name>A0A4Z1K5P1_9HELO</name>
<gene>
    <name evidence="2" type="ORF">BPOR_1256g00020</name>
</gene>
<reference evidence="2 3" key="1">
    <citation type="submission" date="2017-12" db="EMBL/GenBank/DDBJ databases">
        <title>Comparative genomics of Botrytis spp.</title>
        <authorList>
            <person name="Valero-Jimenez C.A."/>
            <person name="Tapia P."/>
            <person name="Veloso J."/>
            <person name="Silva-Moreno E."/>
            <person name="Staats M."/>
            <person name="Valdes J.H."/>
            <person name="Van Kan J.A.L."/>
        </authorList>
    </citation>
    <scope>NUCLEOTIDE SEQUENCE [LARGE SCALE GENOMIC DNA]</scope>
    <source>
        <strain evidence="2 3">MUCL3349</strain>
    </source>
</reference>
<feature type="compositionally biased region" description="Polar residues" evidence="1">
    <location>
        <begin position="20"/>
        <end position="31"/>
    </location>
</feature>
<dbReference type="AlphaFoldDB" id="A0A4Z1K5P1"/>
<keyword evidence="3" id="KW-1185">Reference proteome</keyword>
<evidence type="ECO:0000313" key="3">
    <source>
        <dbReference type="Proteomes" id="UP000297280"/>
    </source>
</evidence>
<comment type="caution">
    <text evidence="2">The sequence shown here is derived from an EMBL/GenBank/DDBJ whole genome shotgun (WGS) entry which is preliminary data.</text>
</comment>